<dbReference type="Pfam" id="PF13374">
    <property type="entry name" value="TPR_10"/>
    <property type="match status" value="1"/>
</dbReference>
<name>A0A9P8IGD9_9PEZI</name>
<comment type="caution">
    <text evidence="3">The sequence shown here is derived from an EMBL/GenBank/DDBJ whole genome shotgun (WGS) entry which is preliminary data.</text>
</comment>
<dbReference type="InterPro" id="IPR053137">
    <property type="entry name" value="NLR-like"/>
</dbReference>
<dbReference type="InterPro" id="IPR027417">
    <property type="entry name" value="P-loop_NTPase"/>
</dbReference>
<evidence type="ECO:0000313" key="4">
    <source>
        <dbReference type="Proteomes" id="UP000698800"/>
    </source>
</evidence>
<dbReference type="Pfam" id="PF00931">
    <property type="entry name" value="NB-ARC"/>
    <property type="match status" value="1"/>
</dbReference>
<proteinExistence type="predicted"/>
<keyword evidence="4" id="KW-1185">Reference proteome</keyword>
<dbReference type="SUPFAM" id="SSF52540">
    <property type="entry name" value="P-loop containing nucleoside triphosphate hydrolases"/>
    <property type="match status" value="1"/>
</dbReference>
<feature type="domain" description="NB-ARC" evidence="1">
    <location>
        <begin position="190"/>
        <end position="334"/>
    </location>
</feature>
<reference evidence="3" key="1">
    <citation type="submission" date="2021-03" db="EMBL/GenBank/DDBJ databases">
        <title>Comparative genomics and phylogenomic investigation of the class Geoglossomycetes provide insights into ecological specialization and systematics.</title>
        <authorList>
            <person name="Melie T."/>
            <person name="Pirro S."/>
            <person name="Miller A.N."/>
            <person name="Quandt A."/>
        </authorList>
    </citation>
    <scope>NUCLEOTIDE SEQUENCE</scope>
    <source>
        <strain evidence="3">GBOQ0MN5Z8</strain>
    </source>
</reference>
<dbReference type="GO" id="GO:0043531">
    <property type="term" value="F:ADP binding"/>
    <property type="evidence" value="ECO:0007669"/>
    <property type="project" value="InterPro"/>
</dbReference>
<dbReference type="InterPro" id="IPR031352">
    <property type="entry name" value="SesA"/>
</dbReference>
<evidence type="ECO:0000259" key="1">
    <source>
        <dbReference type="Pfam" id="PF00931"/>
    </source>
</evidence>
<dbReference type="Gene3D" id="3.40.50.300">
    <property type="entry name" value="P-loop containing nucleotide triphosphate hydrolases"/>
    <property type="match status" value="1"/>
</dbReference>
<dbReference type="Pfam" id="PF17107">
    <property type="entry name" value="SesA"/>
    <property type="match status" value="1"/>
</dbReference>
<gene>
    <name evidence="3" type="ORF">FGG08_001665</name>
</gene>
<dbReference type="OrthoDB" id="626167at2759"/>
<dbReference type="Proteomes" id="UP000698800">
    <property type="component" value="Unassembled WGS sequence"/>
</dbReference>
<dbReference type="Pfam" id="PF13424">
    <property type="entry name" value="TPR_12"/>
    <property type="match status" value="1"/>
</dbReference>
<dbReference type="SUPFAM" id="SSF48452">
    <property type="entry name" value="TPR-like"/>
    <property type="match status" value="1"/>
</dbReference>
<protein>
    <recommendedName>
        <fullName evidence="5">NB-ARC domain-containing protein</fullName>
    </recommendedName>
</protein>
<organism evidence="3 4">
    <name type="scientific">Glutinoglossum americanum</name>
    <dbReference type="NCBI Taxonomy" id="1670608"/>
    <lineage>
        <taxon>Eukaryota</taxon>
        <taxon>Fungi</taxon>
        <taxon>Dikarya</taxon>
        <taxon>Ascomycota</taxon>
        <taxon>Pezizomycotina</taxon>
        <taxon>Geoglossomycetes</taxon>
        <taxon>Geoglossales</taxon>
        <taxon>Geoglossaceae</taxon>
        <taxon>Glutinoglossum</taxon>
    </lineage>
</organism>
<accession>A0A9P8IGD9</accession>
<dbReference type="EMBL" id="JAGHQL010000023">
    <property type="protein sequence ID" value="KAH0544047.1"/>
    <property type="molecule type" value="Genomic_DNA"/>
</dbReference>
<feature type="domain" description="NACHT-NTPase and P-loop NTPases N-terminal" evidence="2">
    <location>
        <begin position="12"/>
        <end position="131"/>
    </location>
</feature>
<dbReference type="InterPro" id="IPR002182">
    <property type="entry name" value="NB-ARC"/>
</dbReference>
<feature type="non-terminal residue" evidence="3">
    <location>
        <position position="733"/>
    </location>
</feature>
<dbReference type="InterPro" id="IPR011990">
    <property type="entry name" value="TPR-like_helical_dom_sf"/>
</dbReference>
<dbReference type="Gene3D" id="1.25.40.10">
    <property type="entry name" value="Tetratricopeptide repeat domain"/>
    <property type="match status" value="1"/>
</dbReference>
<sequence length="733" mass="82577">MAEAIAVVGLAASIVTFVNVSTKVLARLREFHSIAQDAPGVFQDITTQLPIIIDILTGIEKGCGDGSLTTDAQRALLNVVEGCFRQISMLDGLIEKMLPALTDSTLRRTWKAIASVRKEKDVVVIQRTLETYKSTLTLHFSQGPRAPIAIDARERVYYEIPSLRVSQFVERVELLKEIEASFDNTTANASHLKIVVLLGMGGQGKTQLALDYCRVARASGRYQGLFWVDASSPSTVSHGFETIVAKISRTGRVFDDAESKIAFVKETLGGWQIPWLIVFDNYDQPKEFGDIAAYFPHGEAGAILITSRHSDSERLGVTIRVTQMTEDEGLELLLRQTKLDRNDDNIVEGRKIIQKLGYLPLAIDQAGAYINMRKLPLLLFAKHYDERREVVLKHTPPLWEYRKRLSEDRDETLLSVFTTWELSFQQIGNSKNERMMIGHFLTLSSFFDAANVSEDLFRSHLASTRKPLRRIEHFIPRGARDRYKRPWWMEYFISGGVWDQYKYQDTIAELLSLSLLQGLNIDSGESRFSLHPLIADWLKLRINLKDRQKYTIEATMILKSYIDMQDREALPLQTKLDILSHVDMCLRNDREYLRGLDESNTASLKGSASTFASFYQSHCRYQDAEAMYQRALAGREKALGPDHTSTLSTVNNLGNLYGDQSRLADAEAMYQRALAGREKALGPDHTSTLSTVNNLGNLYGDQSRLADAEAMYQRALAGREKALGPDHTSTLGT</sequence>
<evidence type="ECO:0000313" key="3">
    <source>
        <dbReference type="EMBL" id="KAH0544047.1"/>
    </source>
</evidence>
<evidence type="ECO:0000259" key="2">
    <source>
        <dbReference type="Pfam" id="PF17107"/>
    </source>
</evidence>
<evidence type="ECO:0008006" key="5">
    <source>
        <dbReference type="Google" id="ProtNLM"/>
    </source>
</evidence>
<dbReference type="AlphaFoldDB" id="A0A9P8IGD9"/>
<dbReference type="PANTHER" id="PTHR46082:SF6">
    <property type="entry name" value="AAA+ ATPASE DOMAIN-CONTAINING PROTEIN-RELATED"/>
    <property type="match status" value="1"/>
</dbReference>
<dbReference type="PANTHER" id="PTHR46082">
    <property type="entry name" value="ATP/GTP-BINDING PROTEIN-RELATED"/>
    <property type="match status" value="1"/>
</dbReference>